<gene>
    <name evidence="1" type="ORF">EDEG_00660</name>
</gene>
<accession>J9DCT9</accession>
<dbReference type="VEuPathDB" id="MicrosporidiaDB:EDEG_00660"/>
<dbReference type="InParanoid" id="J9DCT9"/>
<reference evidence="2" key="2">
    <citation type="submission" date="2015-07" db="EMBL/GenBank/DDBJ databases">
        <title>Contrasting host-pathogen interactions and genome evolution in two generalist and specialist microsporidian pathogens of mosquitoes.</title>
        <authorList>
            <consortium name="The Broad Institute Genomics Platform"/>
            <consortium name="The Broad Institute Genome Sequencing Center for Infectious Disease"/>
            <person name="Cuomo C.A."/>
            <person name="Sanscrainte N.D."/>
            <person name="Goldberg J.M."/>
            <person name="Heiman D."/>
            <person name="Young S."/>
            <person name="Zeng Q."/>
            <person name="Becnel J.J."/>
            <person name="Birren B.W."/>
        </authorList>
    </citation>
    <scope>NUCLEOTIDE SEQUENCE [LARGE SCALE GENOMIC DNA]</scope>
    <source>
        <strain evidence="2">USNM 41457</strain>
    </source>
</reference>
<dbReference type="EMBL" id="AFBI03000007">
    <property type="protein sequence ID" value="EJW05284.1"/>
    <property type="molecule type" value="Genomic_DNA"/>
</dbReference>
<dbReference type="HOGENOM" id="CLU_2171006_0_0_1"/>
<dbReference type="AlphaFoldDB" id="J9DCT9"/>
<sequence>MNTFLFSNHLALFYQCAYKRISNTSINESEPKMGKWVQTQLTKPFSNPVVRENTDHQPKRFKCNVYVVKIFYYENKECLMDYSGEYLINPHIYTYFYKHFKQKKKPVNNI</sequence>
<reference evidence="1 2" key="1">
    <citation type="submission" date="2011-08" db="EMBL/GenBank/DDBJ databases">
        <authorList>
            <person name="Liu Z.J."/>
            <person name="Shi F.L."/>
            <person name="Lu J.Q."/>
            <person name="Li M."/>
            <person name="Wang Z.L."/>
        </authorList>
    </citation>
    <scope>NUCLEOTIDE SEQUENCE [LARGE SCALE GENOMIC DNA]</scope>
    <source>
        <strain evidence="1 2">USNM 41457</strain>
    </source>
</reference>
<proteinExistence type="predicted"/>
<protein>
    <submittedName>
        <fullName evidence="1">Uncharacterized protein</fullName>
    </submittedName>
</protein>
<dbReference type="Proteomes" id="UP000003163">
    <property type="component" value="Unassembled WGS sequence"/>
</dbReference>
<evidence type="ECO:0000313" key="1">
    <source>
        <dbReference type="EMBL" id="EJW05284.1"/>
    </source>
</evidence>
<comment type="caution">
    <text evidence="1">The sequence shown here is derived from an EMBL/GenBank/DDBJ whole genome shotgun (WGS) entry which is preliminary data.</text>
</comment>
<evidence type="ECO:0000313" key="2">
    <source>
        <dbReference type="Proteomes" id="UP000003163"/>
    </source>
</evidence>
<keyword evidence="2" id="KW-1185">Reference proteome</keyword>
<name>J9DCT9_EDHAE</name>
<organism evidence="1 2">
    <name type="scientific">Edhazardia aedis (strain USNM 41457)</name>
    <name type="common">Microsporidian parasite</name>
    <dbReference type="NCBI Taxonomy" id="1003232"/>
    <lineage>
        <taxon>Eukaryota</taxon>
        <taxon>Fungi</taxon>
        <taxon>Fungi incertae sedis</taxon>
        <taxon>Microsporidia</taxon>
        <taxon>Edhazardia</taxon>
    </lineage>
</organism>